<dbReference type="RefSeq" id="WP_072302966.1">
    <property type="nucleotide sequence ID" value="NZ_FPIY01000002.1"/>
</dbReference>
<evidence type="ECO:0000313" key="2">
    <source>
        <dbReference type="Proteomes" id="UP000183257"/>
    </source>
</evidence>
<gene>
    <name evidence="1" type="ORF">SAMN05660313_01275</name>
</gene>
<protein>
    <submittedName>
        <fullName evidence="1">Uncharacterized protein</fullName>
    </submittedName>
</protein>
<dbReference type="AlphaFoldDB" id="A0A1K1NN56"/>
<name>A0A1K1NN56_9FLAO</name>
<proteinExistence type="predicted"/>
<accession>A0A1K1NN56</accession>
<dbReference type="STRING" id="76595.SAMN05660313_01275"/>
<organism evidence="1 2">
    <name type="scientific">Cellulophaga fucicola</name>
    <dbReference type="NCBI Taxonomy" id="76595"/>
    <lineage>
        <taxon>Bacteria</taxon>
        <taxon>Pseudomonadati</taxon>
        <taxon>Bacteroidota</taxon>
        <taxon>Flavobacteriia</taxon>
        <taxon>Flavobacteriales</taxon>
        <taxon>Flavobacteriaceae</taxon>
        <taxon>Cellulophaga</taxon>
    </lineage>
</organism>
<keyword evidence="2" id="KW-1185">Reference proteome</keyword>
<evidence type="ECO:0000313" key="1">
    <source>
        <dbReference type="EMBL" id="SFW36922.1"/>
    </source>
</evidence>
<dbReference type="Proteomes" id="UP000183257">
    <property type="component" value="Unassembled WGS sequence"/>
</dbReference>
<sequence length="146" mass="16568">MKKLLFTVFTFVTIFATAQEKRIGERSTKASVKLEESKLKESPLYVQAKKLEEEYANKVLAEWIKENDASKIYICPICYPDKPSGPLALGLGAIIAVGAINNPDDNTQEEVANIFHSKAEHKNIKQSDKDLELKKYIELLQREIKK</sequence>
<reference evidence="2" key="1">
    <citation type="submission" date="2016-11" db="EMBL/GenBank/DDBJ databases">
        <authorList>
            <person name="Varghese N."/>
            <person name="Submissions S."/>
        </authorList>
    </citation>
    <scope>NUCLEOTIDE SEQUENCE [LARGE SCALE GENOMIC DNA]</scope>
    <source>
        <strain evidence="2">DSM 24786</strain>
    </source>
</reference>
<dbReference type="EMBL" id="FPIY01000002">
    <property type="protein sequence ID" value="SFW36922.1"/>
    <property type="molecule type" value="Genomic_DNA"/>
</dbReference>